<feature type="chain" id="PRO_5009514572" description="Outer membrane protein beta-barrel domain-containing protein" evidence="1">
    <location>
        <begin position="23"/>
        <end position="228"/>
    </location>
</feature>
<evidence type="ECO:0000313" key="3">
    <source>
        <dbReference type="Proteomes" id="UP000178602"/>
    </source>
</evidence>
<reference evidence="2 3" key="1">
    <citation type="journal article" date="2016" name="Nat. Commun.">
        <title>Thousands of microbial genomes shed light on interconnected biogeochemical processes in an aquifer system.</title>
        <authorList>
            <person name="Anantharaman K."/>
            <person name="Brown C.T."/>
            <person name="Hug L.A."/>
            <person name="Sharon I."/>
            <person name="Castelle C.J."/>
            <person name="Probst A.J."/>
            <person name="Thomas B.C."/>
            <person name="Singh A."/>
            <person name="Wilkins M.J."/>
            <person name="Karaoz U."/>
            <person name="Brodie E.L."/>
            <person name="Williams K.H."/>
            <person name="Hubbard S.S."/>
            <person name="Banfield J.F."/>
        </authorList>
    </citation>
    <scope>NUCLEOTIDE SEQUENCE [LARGE SCALE GENOMIC DNA]</scope>
</reference>
<accession>A0A1F4T815</accession>
<dbReference type="EMBL" id="MEUG01000001">
    <property type="protein sequence ID" value="OGC28855.1"/>
    <property type="molecule type" value="Genomic_DNA"/>
</dbReference>
<evidence type="ECO:0008006" key="4">
    <source>
        <dbReference type="Google" id="ProtNLM"/>
    </source>
</evidence>
<comment type="caution">
    <text evidence="2">The sequence shown here is derived from an EMBL/GenBank/DDBJ whole genome shotgun (WGS) entry which is preliminary data.</text>
</comment>
<feature type="signal peptide" evidence="1">
    <location>
        <begin position="1"/>
        <end position="22"/>
    </location>
</feature>
<name>A0A1F4T815_UNCSA</name>
<dbReference type="Proteomes" id="UP000178602">
    <property type="component" value="Unassembled WGS sequence"/>
</dbReference>
<sequence length="228" mass="23826">MKNKFGSLSLILCLLFSLAATAGAQNKVVRKTIRKVITPQISPVAAPTAAISPEAAPETPPPPPEPIAEIKKPEEPGLFGWGTNTAASGKLLYGSILLGLRGDVIFSDPLKLGEKIGLAEDAVEYRVGLGLAVSDKLKTIPLFADAIVYLKEGSLFGMDPYLGAGLIYNLYGTGRVSGGLGGQLYLGILADLGFESRAGISVGYATYKVSDSLSDSGIFVTLSQPIKL</sequence>
<dbReference type="AlphaFoldDB" id="A0A1F4T815"/>
<keyword evidence="1" id="KW-0732">Signal</keyword>
<evidence type="ECO:0000313" key="2">
    <source>
        <dbReference type="EMBL" id="OGC28855.1"/>
    </source>
</evidence>
<proteinExistence type="predicted"/>
<protein>
    <recommendedName>
        <fullName evidence="4">Outer membrane protein beta-barrel domain-containing protein</fullName>
    </recommendedName>
</protein>
<organism evidence="2 3">
    <name type="scientific">candidate division WOR-1 bacterium RIFOXYC12_FULL_54_18</name>
    <dbReference type="NCBI Taxonomy" id="1802584"/>
    <lineage>
        <taxon>Bacteria</taxon>
        <taxon>Bacillati</taxon>
        <taxon>Saganbacteria</taxon>
    </lineage>
</organism>
<gene>
    <name evidence="2" type="ORF">A3K49_07925</name>
</gene>
<evidence type="ECO:0000256" key="1">
    <source>
        <dbReference type="SAM" id="SignalP"/>
    </source>
</evidence>